<protein>
    <submittedName>
        <fullName evidence="1">Uncharacterized protein</fullName>
    </submittedName>
</protein>
<dbReference type="STRING" id="1235591.CAK95_13885"/>
<dbReference type="EMBL" id="CP021112">
    <property type="protein sequence ID" value="ARQ00052.1"/>
    <property type="molecule type" value="Genomic_DNA"/>
</dbReference>
<keyword evidence="2" id="KW-1185">Reference proteome</keyword>
<accession>A0A1W6ZRR5</accession>
<gene>
    <name evidence="1" type="ORF">CAK95_13885</name>
</gene>
<proteinExistence type="predicted"/>
<reference evidence="1 2" key="1">
    <citation type="submission" date="2017-05" db="EMBL/GenBank/DDBJ databases">
        <title>Full genome sequence of Pseudorhodoplanes sinuspersici.</title>
        <authorList>
            <person name="Dastgheib S.M.M."/>
            <person name="Shavandi M."/>
            <person name="Tirandaz H."/>
        </authorList>
    </citation>
    <scope>NUCLEOTIDE SEQUENCE [LARGE SCALE GENOMIC DNA]</scope>
    <source>
        <strain evidence="1 2">RIPI110</strain>
    </source>
</reference>
<dbReference type="Proteomes" id="UP000194137">
    <property type="component" value="Chromosome"/>
</dbReference>
<name>A0A1W6ZRR5_9HYPH</name>
<sequence length="160" mass="17168">MIMDRFINNLRVLWRADSAIADIRLRHALARSGFNAAAALIALFGLLMLELAAYFALLQVWGAIASAVTLGLINFAVAGILFLIASRQKPGRELELANEIHNSAMQALQADARLLQSEVAAFGNAVKHPMDSALGALPTLIVPLASVLINTLKKPKSEAK</sequence>
<evidence type="ECO:0000313" key="2">
    <source>
        <dbReference type="Proteomes" id="UP000194137"/>
    </source>
</evidence>
<dbReference type="OrthoDB" id="8448387at2"/>
<organism evidence="1 2">
    <name type="scientific">Pseudorhodoplanes sinuspersici</name>
    <dbReference type="NCBI Taxonomy" id="1235591"/>
    <lineage>
        <taxon>Bacteria</taxon>
        <taxon>Pseudomonadati</taxon>
        <taxon>Pseudomonadota</taxon>
        <taxon>Alphaproteobacteria</taxon>
        <taxon>Hyphomicrobiales</taxon>
        <taxon>Pseudorhodoplanes</taxon>
    </lineage>
</organism>
<dbReference type="AlphaFoldDB" id="A0A1W6ZRR5"/>
<evidence type="ECO:0000313" key="1">
    <source>
        <dbReference type="EMBL" id="ARQ00052.1"/>
    </source>
</evidence>
<dbReference type="KEGG" id="psin:CAK95_13885"/>